<dbReference type="AlphaFoldDB" id="A0A1N6WYV4"/>
<proteinExistence type="predicted"/>
<gene>
    <name evidence="2" type="ORF">B1B05_10750</name>
    <name evidence="3" type="ORF">SAMN05443094_104317</name>
</gene>
<dbReference type="RefSeq" id="WP_052698477.1">
    <property type="nucleotide sequence ID" value="NZ_FTLX01000004.1"/>
</dbReference>
<keyword evidence="1" id="KW-1133">Transmembrane helix</keyword>
<evidence type="ECO:0000313" key="3">
    <source>
        <dbReference type="EMBL" id="SIQ95216.1"/>
    </source>
</evidence>
<evidence type="ECO:0000313" key="2">
    <source>
        <dbReference type="EMBL" id="OXS78067.1"/>
    </source>
</evidence>
<dbReference type="Proteomes" id="UP000215545">
    <property type="component" value="Unassembled WGS sequence"/>
</dbReference>
<reference evidence="5" key="2">
    <citation type="submission" date="2017-03" db="EMBL/GenBank/DDBJ databases">
        <title>Bacillus sp. V-88(T) DSM27956, whole genome shotgun sequencing project.</title>
        <authorList>
            <person name="Dastager S.G."/>
            <person name="Neurgaonkar P.S."/>
            <person name="Dharne M.S."/>
        </authorList>
    </citation>
    <scope>NUCLEOTIDE SEQUENCE [LARGE SCALE GENOMIC DNA]</scope>
    <source>
        <strain evidence="5">DSM 25145</strain>
    </source>
</reference>
<evidence type="ECO:0000256" key="1">
    <source>
        <dbReference type="SAM" id="Phobius"/>
    </source>
</evidence>
<feature type="transmembrane region" description="Helical" evidence="1">
    <location>
        <begin position="72"/>
        <end position="94"/>
    </location>
</feature>
<dbReference type="Pfam" id="PF13398">
    <property type="entry name" value="Peptidase_M50B"/>
    <property type="match status" value="1"/>
</dbReference>
<protein>
    <submittedName>
        <fullName evidence="3">Peptidase M50B-like</fullName>
    </submittedName>
</protein>
<dbReference type="STRING" id="1017273.SAMN05443094_104317"/>
<sequence>MSITQFILFIAAAVLLISIPVAGKYFRILNTLLHEVGHVLASLISGGGIYHIHLFRDTSGVAYSSYSNRFTAIFTALAGYPAASGAAFLSYWALTNGFIEGMYIVLMSLLAVSLLLWVRNGFGFFWIAAFLAGTAAVYVYGEAPVQHGYMYLISAILLVESIRSSWVIFYLSVRSPLKAGDASSLRALTGISSRFWGLLFFLQALYIGSHIL</sequence>
<keyword evidence="1" id="KW-0472">Membrane</keyword>
<evidence type="ECO:0000313" key="5">
    <source>
        <dbReference type="Proteomes" id="UP000215545"/>
    </source>
</evidence>
<reference evidence="3 4" key="1">
    <citation type="submission" date="2017-01" db="EMBL/GenBank/DDBJ databases">
        <authorList>
            <person name="Mah S.A."/>
            <person name="Swanson W.J."/>
            <person name="Moy G.W."/>
            <person name="Vacquier V.D."/>
        </authorList>
    </citation>
    <scope>NUCLEOTIDE SEQUENCE [LARGE SCALE GENOMIC DNA]</scope>
    <source>
        <strain evidence="3 4">NIO-1016</strain>
    </source>
</reference>
<dbReference type="OrthoDB" id="158445at2"/>
<evidence type="ECO:0000313" key="4">
    <source>
        <dbReference type="Proteomes" id="UP000186385"/>
    </source>
</evidence>
<feature type="transmembrane region" description="Helical" evidence="1">
    <location>
        <begin position="101"/>
        <end position="118"/>
    </location>
</feature>
<keyword evidence="5" id="KW-1185">Reference proteome</keyword>
<dbReference type="InterPro" id="IPR049500">
    <property type="entry name" value="Peptidase_M50B-like"/>
</dbReference>
<feature type="transmembrane region" description="Helical" evidence="1">
    <location>
        <begin position="32"/>
        <end position="52"/>
    </location>
</feature>
<dbReference type="EMBL" id="MWSK01000004">
    <property type="protein sequence ID" value="OXS78067.1"/>
    <property type="molecule type" value="Genomic_DNA"/>
</dbReference>
<accession>A0A1N6WYV4</accession>
<feature type="transmembrane region" description="Helical" evidence="1">
    <location>
        <begin position="6"/>
        <end position="25"/>
    </location>
</feature>
<feature type="transmembrane region" description="Helical" evidence="1">
    <location>
        <begin position="148"/>
        <end position="171"/>
    </location>
</feature>
<feature type="transmembrane region" description="Helical" evidence="1">
    <location>
        <begin position="124"/>
        <end position="141"/>
    </location>
</feature>
<dbReference type="EMBL" id="FTLX01000004">
    <property type="protein sequence ID" value="SIQ95216.1"/>
    <property type="molecule type" value="Genomic_DNA"/>
</dbReference>
<name>A0A1N6WYV4_9BACI</name>
<dbReference type="Proteomes" id="UP000186385">
    <property type="component" value="Unassembled WGS sequence"/>
</dbReference>
<feature type="transmembrane region" description="Helical" evidence="1">
    <location>
        <begin position="191"/>
        <end position="208"/>
    </location>
</feature>
<reference evidence="2" key="3">
    <citation type="submission" date="2017-03" db="EMBL/GenBank/DDBJ databases">
        <authorList>
            <person name="Dastager S.G."/>
            <person name="Neurgaonkar P.S."/>
            <person name="Dharne M.S."/>
        </authorList>
    </citation>
    <scope>NUCLEOTIDE SEQUENCE</scope>
    <source>
        <strain evidence="2">DSM 25145</strain>
    </source>
</reference>
<keyword evidence="1" id="KW-0812">Transmembrane</keyword>
<organism evidence="3 4">
    <name type="scientific">Domibacillus enclensis</name>
    <dbReference type="NCBI Taxonomy" id="1017273"/>
    <lineage>
        <taxon>Bacteria</taxon>
        <taxon>Bacillati</taxon>
        <taxon>Bacillota</taxon>
        <taxon>Bacilli</taxon>
        <taxon>Bacillales</taxon>
        <taxon>Bacillaceae</taxon>
        <taxon>Domibacillus</taxon>
    </lineage>
</organism>